<dbReference type="AlphaFoldDB" id="A0A645EEC7"/>
<dbReference type="EMBL" id="VSSQ01045851">
    <property type="protein sequence ID" value="MPM99775.1"/>
    <property type="molecule type" value="Genomic_DNA"/>
</dbReference>
<evidence type="ECO:0000256" key="1">
    <source>
        <dbReference type="SAM" id="Phobius"/>
    </source>
</evidence>
<sequence>MSLNPVVIASFMLVTFSTMAFQASVNPVVTFSLMEETFSETVETICPNHSVTLFQAFVTAVVIASLMPFQALAVHSLILFQVFEIASPSLAAAALIASQFCHSVIPKATSPAIAKAANTNGFAGPMKIAIAAFTIAIPVWNAAKVFRTAAKVNTKAATCTIIGPHISTKLETLSTTFVRSIASIFSPSV</sequence>
<keyword evidence="1" id="KW-0812">Transmembrane</keyword>
<evidence type="ECO:0000313" key="2">
    <source>
        <dbReference type="EMBL" id="MPM99775.1"/>
    </source>
</evidence>
<accession>A0A645EEC7</accession>
<name>A0A645EEC7_9ZZZZ</name>
<keyword evidence="1" id="KW-0472">Membrane</keyword>
<gene>
    <name evidence="2" type="ORF">SDC9_146969</name>
</gene>
<protein>
    <submittedName>
        <fullName evidence="2">Uncharacterized protein</fullName>
    </submittedName>
</protein>
<keyword evidence="1" id="KW-1133">Transmembrane helix</keyword>
<reference evidence="2" key="1">
    <citation type="submission" date="2019-08" db="EMBL/GenBank/DDBJ databases">
        <authorList>
            <person name="Kucharzyk K."/>
            <person name="Murdoch R.W."/>
            <person name="Higgins S."/>
            <person name="Loffler F."/>
        </authorList>
    </citation>
    <scope>NUCLEOTIDE SEQUENCE</scope>
</reference>
<feature type="transmembrane region" description="Helical" evidence="1">
    <location>
        <begin position="57"/>
        <end position="80"/>
    </location>
</feature>
<organism evidence="2">
    <name type="scientific">bioreactor metagenome</name>
    <dbReference type="NCBI Taxonomy" id="1076179"/>
    <lineage>
        <taxon>unclassified sequences</taxon>
        <taxon>metagenomes</taxon>
        <taxon>ecological metagenomes</taxon>
    </lineage>
</organism>
<proteinExistence type="predicted"/>
<comment type="caution">
    <text evidence="2">The sequence shown here is derived from an EMBL/GenBank/DDBJ whole genome shotgun (WGS) entry which is preliminary data.</text>
</comment>